<dbReference type="PRINTS" id="PR01036">
    <property type="entry name" value="TCRTETB"/>
</dbReference>
<feature type="transmembrane region" description="Helical" evidence="8">
    <location>
        <begin position="70"/>
        <end position="89"/>
    </location>
</feature>
<dbReference type="PANTHER" id="PTHR42718">
    <property type="entry name" value="MAJOR FACILITATOR SUPERFAMILY MULTIDRUG TRANSPORTER MFSC"/>
    <property type="match status" value="1"/>
</dbReference>
<evidence type="ECO:0000313" key="11">
    <source>
        <dbReference type="Proteomes" id="UP001595833"/>
    </source>
</evidence>
<evidence type="ECO:0000256" key="3">
    <source>
        <dbReference type="ARBA" id="ARBA00022475"/>
    </source>
</evidence>
<keyword evidence="4 8" id="KW-0812">Transmembrane</keyword>
<feature type="transmembrane region" description="Helical" evidence="8">
    <location>
        <begin position="158"/>
        <end position="178"/>
    </location>
</feature>
<evidence type="ECO:0000256" key="5">
    <source>
        <dbReference type="ARBA" id="ARBA00022989"/>
    </source>
</evidence>
<reference evidence="11" key="1">
    <citation type="journal article" date="2019" name="Int. J. Syst. Evol. Microbiol.">
        <title>The Global Catalogue of Microorganisms (GCM) 10K type strain sequencing project: providing services to taxonomists for standard genome sequencing and annotation.</title>
        <authorList>
            <consortium name="The Broad Institute Genomics Platform"/>
            <consortium name="The Broad Institute Genome Sequencing Center for Infectious Disease"/>
            <person name="Wu L."/>
            <person name="Ma J."/>
        </authorList>
    </citation>
    <scope>NUCLEOTIDE SEQUENCE [LARGE SCALE GENOMIC DNA]</scope>
    <source>
        <strain evidence="11">KCTC 12848</strain>
    </source>
</reference>
<evidence type="ECO:0000256" key="2">
    <source>
        <dbReference type="ARBA" id="ARBA00022448"/>
    </source>
</evidence>
<dbReference type="SUPFAM" id="SSF103473">
    <property type="entry name" value="MFS general substrate transporter"/>
    <property type="match status" value="1"/>
</dbReference>
<accession>A0ABV9Y7F1</accession>
<dbReference type="InterPro" id="IPR011701">
    <property type="entry name" value="MFS"/>
</dbReference>
<feature type="transmembrane region" description="Helical" evidence="8">
    <location>
        <begin position="385"/>
        <end position="414"/>
    </location>
</feature>
<evidence type="ECO:0000256" key="1">
    <source>
        <dbReference type="ARBA" id="ARBA00004651"/>
    </source>
</evidence>
<dbReference type="InterPro" id="IPR020846">
    <property type="entry name" value="MFS_dom"/>
</dbReference>
<evidence type="ECO:0000256" key="4">
    <source>
        <dbReference type="ARBA" id="ARBA00022692"/>
    </source>
</evidence>
<feature type="region of interest" description="Disordered" evidence="7">
    <location>
        <begin position="416"/>
        <end position="447"/>
    </location>
</feature>
<evidence type="ECO:0000256" key="6">
    <source>
        <dbReference type="ARBA" id="ARBA00023136"/>
    </source>
</evidence>
<dbReference type="EMBL" id="JBHSJB010000027">
    <property type="protein sequence ID" value="MFC5057284.1"/>
    <property type="molecule type" value="Genomic_DNA"/>
</dbReference>
<evidence type="ECO:0000256" key="8">
    <source>
        <dbReference type="SAM" id="Phobius"/>
    </source>
</evidence>
<feature type="transmembrane region" description="Helical" evidence="8">
    <location>
        <begin position="284"/>
        <end position="305"/>
    </location>
</feature>
<comment type="subcellular location">
    <subcellularLocation>
        <location evidence="1">Cell membrane</location>
        <topology evidence="1">Multi-pass membrane protein</topology>
    </subcellularLocation>
</comment>
<dbReference type="PANTHER" id="PTHR42718:SF46">
    <property type="entry name" value="BLR6921 PROTEIN"/>
    <property type="match status" value="1"/>
</dbReference>
<feature type="domain" description="Major facilitator superfamily (MFS) profile" evidence="9">
    <location>
        <begin position="4"/>
        <end position="419"/>
    </location>
</feature>
<gene>
    <name evidence="10" type="ORF">ACFPFM_26505</name>
</gene>
<keyword evidence="5 8" id="KW-1133">Transmembrane helix</keyword>
<keyword evidence="6 8" id="KW-0472">Membrane</keyword>
<feature type="compositionally biased region" description="Low complexity" evidence="7">
    <location>
        <begin position="435"/>
        <end position="447"/>
    </location>
</feature>
<feature type="transmembrane region" description="Helical" evidence="8">
    <location>
        <begin position="40"/>
        <end position="58"/>
    </location>
</feature>
<dbReference type="Gene3D" id="1.20.1250.20">
    <property type="entry name" value="MFS general substrate transporter like domains"/>
    <property type="match status" value="1"/>
</dbReference>
<protein>
    <submittedName>
        <fullName evidence="10">MFS transporter</fullName>
    </submittedName>
</protein>
<keyword evidence="2" id="KW-0813">Transport</keyword>
<organism evidence="10 11">
    <name type="scientific">Saccharothrix xinjiangensis</name>
    <dbReference type="NCBI Taxonomy" id="204798"/>
    <lineage>
        <taxon>Bacteria</taxon>
        <taxon>Bacillati</taxon>
        <taxon>Actinomycetota</taxon>
        <taxon>Actinomycetes</taxon>
        <taxon>Pseudonocardiales</taxon>
        <taxon>Pseudonocardiaceae</taxon>
        <taxon>Saccharothrix</taxon>
    </lineage>
</organism>
<dbReference type="Pfam" id="PF07690">
    <property type="entry name" value="MFS_1"/>
    <property type="match status" value="1"/>
</dbReference>
<feature type="transmembrane region" description="Helical" evidence="8">
    <location>
        <begin position="246"/>
        <end position="272"/>
    </location>
</feature>
<evidence type="ECO:0000313" key="10">
    <source>
        <dbReference type="EMBL" id="MFC5057284.1"/>
    </source>
</evidence>
<dbReference type="InterPro" id="IPR036259">
    <property type="entry name" value="MFS_trans_sf"/>
</dbReference>
<feature type="transmembrane region" description="Helical" evidence="8">
    <location>
        <begin position="129"/>
        <end position="151"/>
    </location>
</feature>
<evidence type="ECO:0000259" key="9">
    <source>
        <dbReference type="PROSITE" id="PS50850"/>
    </source>
</evidence>
<dbReference type="RefSeq" id="WP_344037183.1">
    <property type="nucleotide sequence ID" value="NZ_BAAAKE010000006.1"/>
</dbReference>
<feature type="transmembrane region" description="Helical" evidence="8">
    <location>
        <begin position="198"/>
        <end position="225"/>
    </location>
</feature>
<dbReference type="Proteomes" id="UP001595833">
    <property type="component" value="Unassembled WGS sequence"/>
</dbReference>
<keyword evidence="3" id="KW-1003">Cell membrane</keyword>
<proteinExistence type="predicted"/>
<feature type="transmembrane region" description="Helical" evidence="8">
    <location>
        <begin position="317"/>
        <end position="345"/>
    </location>
</feature>
<dbReference type="Gene3D" id="1.20.1720.10">
    <property type="entry name" value="Multidrug resistance protein D"/>
    <property type="match status" value="1"/>
</dbReference>
<name>A0ABV9Y7F1_9PSEU</name>
<dbReference type="PROSITE" id="PS50850">
    <property type="entry name" value="MFS"/>
    <property type="match status" value="1"/>
</dbReference>
<comment type="caution">
    <text evidence="10">The sequence shown here is derived from an EMBL/GenBank/DDBJ whole genome shotgun (WGS) entry which is preliminary data.</text>
</comment>
<feature type="compositionally biased region" description="Basic residues" evidence="7">
    <location>
        <begin position="425"/>
        <end position="434"/>
    </location>
</feature>
<keyword evidence="11" id="KW-1185">Reference proteome</keyword>
<dbReference type="CDD" id="cd17321">
    <property type="entry name" value="MFS_MMR_MDR_like"/>
    <property type="match status" value="1"/>
</dbReference>
<sequence length="447" mass="44442">MNAVVLVACVAGFVTALDNNVLVVALPVIGADLGLSTGDLQWAVVSYMLVFASLMPAAGAAGDRFGPRRVLITGLVGFAAASLGCGTADDAWALSLWRAAQGAAAAAVVPTGLAVLRTELDADRRRLGIAAWTGALAVALAVGPALGGLLAEAAHWRWIFLGNVPVCAAAALLAHRALPSRPTAPTPLPVRSTVALTVAVFAVTAAVLGAGPVTAASAVVACLVFRSVERSAAHPLLPRSAIGLRAFATGTVAQALWGLAISGVLFVLPLHLHRAEGFTPLETGLFLVPAAVAVIAGAPAVPFLVTRFGATRTAGSGLVAVTAGLLVAPVVPVAGVLVCLVVVGFGSALTTPLTTTVLDAADERFAGVASAAVTASRELAGALGVAAVGLAFTSSGFAAAAWSAAAATVLALAVSRSGGRGGGRDHRRARRRPRLTGGAPPRRVTGS</sequence>
<evidence type="ECO:0000256" key="7">
    <source>
        <dbReference type="SAM" id="MobiDB-lite"/>
    </source>
</evidence>